<feature type="region of interest" description="Disordered" evidence="1">
    <location>
        <begin position="97"/>
        <end position="117"/>
    </location>
</feature>
<gene>
    <name evidence="2" type="ORF">KUF71_002972</name>
</gene>
<evidence type="ECO:0000256" key="1">
    <source>
        <dbReference type="SAM" id="MobiDB-lite"/>
    </source>
</evidence>
<protein>
    <submittedName>
        <fullName evidence="2">Sucrose-phosphate synthase 2</fullName>
    </submittedName>
</protein>
<dbReference type="Proteomes" id="UP001219518">
    <property type="component" value="Unassembled WGS sequence"/>
</dbReference>
<name>A0AAE1L5E8_9NEOP</name>
<comment type="caution">
    <text evidence="2">The sequence shown here is derived from an EMBL/GenBank/DDBJ whole genome shotgun (WGS) entry which is preliminary data.</text>
</comment>
<reference evidence="2" key="1">
    <citation type="submission" date="2021-07" db="EMBL/GenBank/DDBJ databases">
        <authorList>
            <person name="Catto M.A."/>
            <person name="Jacobson A."/>
            <person name="Kennedy G."/>
            <person name="Labadie P."/>
            <person name="Hunt B.G."/>
            <person name="Srinivasan R."/>
        </authorList>
    </citation>
    <scope>NUCLEOTIDE SEQUENCE</scope>
    <source>
        <strain evidence="2">PL_HMW_Pooled</strain>
        <tissue evidence="2">Head</tissue>
    </source>
</reference>
<proteinExistence type="predicted"/>
<evidence type="ECO:0000313" key="3">
    <source>
        <dbReference type="Proteomes" id="UP001219518"/>
    </source>
</evidence>
<reference evidence="2" key="2">
    <citation type="journal article" date="2023" name="BMC Genomics">
        <title>Pest status, molecular evolution, and epigenetic factors derived from the genome assembly of Frankliniella fusca, a thysanopteran phytovirus vector.</title>
        <authorList>
            <person name="Catto M.A."/>
            <person name="Labadie P.E."/>
            <person name="Jacobson A.L."/>
            <person name="Kennedy G.G."/>
            <person name="Srinivasan R."/>
            <person name="Hunt B.G."/>
        </authorList>
    </citation>
    <scope>NUCLEOTIDE SEQUENCE</scope>
    <source>
        <strain evidence="2">PL_HMW_Pooled</strain>
    </source>
</reference>
<dbReference type="AlphaFoldDB" id="A0AAE1L5E8"/>
<feature type="compositionally biased region" description="Polar residues" evidence="1">
    <location>
        <begin position="97"/>
        <end position="116"/>
    </location>
</feature>
<organism evidence="2 3">
    <name type="scientific">Frankliniella fusca</name>
    <dbReference type="NCBI Taxonomy" id="407009"/>
    <lineage>
        <taxon>Eukaryota</taxon>
        <taxon>Metazoa</taxon>
        <taxon>Ecdysozoa</taxon>
        <taxon>Arthropoda</taxon>
        <taxon>Hexapoda</taxon>
        <taxon>Insecta</taxon>
        <taxon>Pterygota</taxon>
        <taxon>Neoptera</taxon>
        <taxon>Paraneoptera</taxon>
        <taxon>Thysanoptera</taxon>
        <taxon>Terebrantia</taxon>
        <taxon>Thripoidea</taxon>
        <taxon>Thripidae</taxon>
        <taxon>Frankliniella</taxon>
    </lineage>
</organism>
<accession>A0AAE1L5E8</accession>
<sequence>MSETHRQVANNTLIKKMMQSPLCKSGSTLDLSTLAEEDKEALPVGKLRRVFTTHARRRSQRRAKKDETGTAAVPGFNLSRMMKEPLRVVHSVPLSFPNGSSRNESWDSQESWNSSECPGKKFSQEFFLENPGHPLGKMIPPGNVQTPLGNPELVFAVLSLSFS</sequence>
<dbReference type="EMBL" id="JAHWGI010000011">
    <property type="protein sequence ID" value="KAK3907473.1"/>
    <property type="molecule type" value="Genomic_DNA"/>
</dbReference>
<keyword evidence="3" id="KW-1185">Reference proteome</keyword>
<evidence type="ECO:0000313" key="2">
    <source>
        <dbReference type="EMBL" id="KAK3907473.1"/>
    </source>
</evidence>